<gene>
    <name evidence="2" type="ORF">MNBD_GAMMA02-1809</name>
</gene>
<feature type="domain" description="RNA polymerase sigma-70 ECF-like HTH" evidence="1">
    <location>
        <begin position="4"/>
        <end position="179"/>
    </location>
</feature>
<dbReference type="Pfam" id="PF07638">
    <property type="entry name" value="Sigma70_ECF"/>
    <property type="match status" value="1"/>
</dbReference>
<sequence length="190" mass="21599">MHTSQVTALLNQVSLGDKQLLNDVYALLYGEIKSLAGYQLKHLNTGQTITPTVLAHECYIKLYQAENISIQNKRHFLNCLSKSMRLFLIDSLRAKSSQKRKGQIAEGGLTQYVGDEDVSFDLIEIDLILNQIEKIDERLAEILQAKLIFNLTFAEMAVVYQISERHVMRLWKQAKALLMALLESQEASDD</sequence>
<name>A0A3B0W6F9_9ZZZZ</name>
<dbReference type="AlphaFoldDB" id="A0A3B0W6F9"/>
<dbReference type="SUPFAM" id="SSF88659">
    <property type="entry name" value="Sigma3 and sigma4 domains of RNA polymerase sigma factors"/>
    <property type="match status" value="1"/>
</dbReference>
<organism evidence="2">
    <name type="scientific">hydrothermal vent metagenome</name>
    <dbReference type="NCBI Taxonomy" id="652676"/>
    <lineage>
        <taxon>unclassified sequences</taxon>
        <taxon>metagenomes</taxon>
        <taxon>ecological metagenomes</taxon>
    </lineage>
</organism>
<accession>A0A3B0W6F9</accession>
<proteinExistence type="predicted"/>
<dbReference type="EMBL" id="UOFA01000269">
    <property type="protein sequence ID" value="VAW46297.1"/>
    <property type="molecule type" value="Genomic_DNA"/>
</dbReference>
<protein>
    <recommendedName>
        <fullName evidence="1">RNA polymerase sigma-70 ECF-like HTH domain-containing protein</fullName>
    </recommendedName>
</protein>
<evidence type="ECO:0000313" key="2">
    <source>
        <dbReference type="EMBL" id="VAW46297.1"/>
    </source>
</evidence>
<dbReference type="InterPro" id="IPR013324">
    <property type="entry name" value="RNA_pol_sigma_r3/r4-like"/>
</dbReference>
<dbReference type="InterPro" id="IPR053812">
    <property type="entry name" value="HTH_Sigma70_ECF-like"/>
</dbReference>
<reference evidence="2" key="1">
    <citation type="submission" date="2018-06" db="EMBL/GenBank/DDBJ databases">
        <authorList>
            <person name="Zhirakovskaya E."/>
        </authorList>
    </citation>
    <scope>NUCLEOTIDE SEQUENCE</scope>
</reference>
<evidence type="ECO:0000259" key="1">
    <source>
        <dbReference type="Pfam" id="PF07638"/>
    </source>
</evidence>